<dbReference type="Pfam" id="PF00149">
    <property type="entry name" value="Metallophos"/>
    <property type="match status" value="1"/>
</dbReference>
<dbReference type="AlphaFoldDB" id="A0A1M6C0E9"/>
<evidence type="ECO:0000313" key="2">
    <source>
        <dbReference type="EMBL" id="SHI54351.1"/>
    </source>
</evidence>
<evidence type="ECO:0000313" key="3">
    <source>
        <dbReference type="Proteomes" id="UP000184292"/>
    </source>
</evidence>
<dbReference type="PANTHER" id="PTHR39323:SF1">
    <property type="entry name" value="BLR1149 PROTEIN"/>
    <property type="match status" value="1"/>
</dbReference>
<gene>
    <name evidence="2" type="ORF">SAMN05444417_0936</name>
</gene>
<evidence type="ECO:0000259" key="1">
    <source>
        <dbReference type="Pfam" id="PF00149"/>
    </source>
</evidence>
<dbReference type="PANTHER" id="PTHR39323">
    <property type="entry name" value="BLR1149 PROTEIN"/>
    <property type="match status" value="1"/>
</dbReference>
<dbReference type="EMBL" id="FQYO01000002">
    <property type="protein sequence ID" value="SHI54351.1"/>
    <property type="molecule type" value="Genomic_DNA"/>
</dbReference>
<dbReference type="InterPro" id="IPR029052">
    <property type="entry name" value="Metallo-depent_PP-like"/>
</dbReference>
<name>A0A1M6C0E9_9RHOB</name>
<accession>A0A1M6C0E9</accession>
<sequence length="228" mass="24129">MNTLDIPFGGRTLTILPSGAVWDRAAGWLCVSDLHLGKSDRVARRLGLMLPPYEVAETLDRLSADIAATGAAVVICLGDSFDDLAASAALEEAALHRLAALQVGRRWIWIEGNHDPGPCGLAGEHVAEWRADGLTFRHIADPRDTGPELSGHYHPKHGIGGGARPCVLFDAARMILPAYGTYTGGMPARGATLSALFPGRSFAVLTGRAPVLTPVTAAPRGRPMRRVG</sequence>
<dbReference type="Gene3D" id="3.60.21.10">
    <property type="match status" value="1"/>
</dbReference>
<dbReference type="InterPro" id="IPR004843">
    <property type="entry name" value="Calcineurin-like_PHP"/>
</dbReference>
<keyword evidence="3" id="KW-1185">Reference proteome</keyword>
<dbReference type="NCBIfam" id="TIGR04123">
    <property type="entry name" value="P_estr_lig_assc"/>
    <property type="match status" value="1"/>
</dbReference>
<dbReference type="Proteomes" id="UP000184292">
    <property type="component" value="Unassembled WGS sequence"/>
</dbReference>
<dbReference type="STRING" id="1447782.SAMN05444417_0936"/>
<organism evidence="2 3">
    <name type="scientific">Wenxinia saemankumensis</name>
    <dbReference type="NCBI Taxonomy" id="1447782"/>
    <lineage>
        <taxon>Bacteria</taxon>
        <taxon>Pseudomonadati</taxon>
        <taxon>Pseudomonadota</taxon>
        <taxon>Alphaproteobacteria</taxon>
        <taxon>Rhodobacterales</taxon>
        <taxon>Roseobacteraceae</taxon>
        <taxon>Wenxinia</taxon>
    </lineage>
</organism>
<protein>
    <submittedName>
        <fullName evidence="2">Putative phosphoesterase</fullName>
    </submittedName>
</protein>
<dbReference type="GO" id="GO:0016787">
    <property type="term" value="F:hydrolase activity"/>
    <property type="evidence" value="ECO:0007669"/>
    <property type="project" value="InterPro"/>
</dbReference>
<reference evidence="2 3" key="1">
    <citation type="submission" date="2016-11" db="EMBL/GenBank/DDBJ databases">
        <authorList>
            <person name="Jaros S."/>
            <person name="Januszkiewicz K."/>
            <person name="Wedrychowicz H."/>
        </authorList>
    </citation>
    <scope>NUCLEOTIDE SEQUENCE [LARGE SCALE GENOMIC DNA]</scope>
    <source>
        <strain evidence="2 3">DSM 100565</strain>
    </source>
</reference>
<dbReference type="RefSeq" id="WP_073326669.1">
    <property type="nucleotide sequence ID" value="NZ_FQYO01000002.1"/>
</dbReference>
<dbReference type="InterPro" id="IPR026336">
    <property type="entry name" value="PdeM-like"/>
</dbReference>
<dbReference type="OrthoDB" id="9795838at2"/>
<dbReference type="SUPFAM" id="SSF56300">
    <property type="entry name" value="Metallo-dependent phosphatases"/>
    <property type="match status" value="1"/>
</dbReference>
<proteinExistence type="predicted"/>
<feature type="domain" description="Calcineurin-like phosphoesterase" evidence="1">
    <location>
        <begin position="29"/>
        <end position="136"/>
    </location>
</feature>